<organism evidence="1 2">
    <name type="scientific">Amblyomma americanum</name>
    <name type="common">Lone star tick</name>
    <dbReference type="NCBI Taxonomy" id="6943"/>
    <lineage>
        <taxon>Eukaryota</taxon>
        <taxon>Metazoa</taxon>
        <taxon>Ecdysozoa</taxon>
        <taxon>Arthropoda</taxon>
        <taxon>Chelicerata</taxon>
        <taxon>Arachnida</taxon>
        <taxon>Acari</taxon>
        <taxon>Parasitiformes</taxon>
        <taxon>Ixodida</taxon>
        <taxon>Ixodoidea</taxon>
        <taxon>Ixodidae</taxon>
        <taxon>Amblyomminae</taxon>
        <taxon>Amblyomma</taxon>
    </lineage>
</organism>
<evidence type="ECO:0000313" key="2">
    <source>
        <dbReference type="Proteomes" id="UP001321473"/>
    </source>
</evidence>
<evidence type="ECO:0000313" key="1">
    <source>
        <dbReference type="EMBL" id="KAK8761477.1"/>
    </source>
</evidence>
<name>A0AAQ4DG87_AMBAM</name>
<dbReference type="EMBL" id="JARKHS020031119">
    <property type="protein sequence ID" value="KAK8761477.1"/>
    <property type="molecule type" value="Genomic_DNA"/>
</dbReference>
<sequence>MTPDFRFAPMQGLQCTIPPAMASRQAASKMTLAIIDCATAIFHTQHGLLVSAQLRHCHVATASELTGQLKMPM</sequence>
<reference evidence="1 2" key="1">
    <citation type="journal article" date="2023" name="Arcadia Sci">
        <title>De novo assembly of a long-read Amblyomma americanum tick genome.</title>
        <authorList>
            <person name="Chou S."/>
            <person name="Poskanzer K.E."/>
            <person name="Rollins M."/>
            <person name="Thuy-Boun P.S."/>
        </authorList>
    </citation>
    <scope>NUCLEOTIDE SEQUENCE [LARGE SCALE GENOMIC DNA]</scope>
    <source>
        <strain evidence="1">F_SG_1</strain>
        <tissue evidence="1">Salivary glands</tissue>
    </source>
</reference>
<comment type="caution">
    <text evidence="1">The sequence shown here is derived from an EMBL/GenBank/DDBJ whole genome shotgun (WGS) entry which is preliminary data.</text>
</comment>
<keyword evidence="2" id="KW-1185">Reference proteome</keyword>
<gene>
    <name evidence="1" type="ORF">V5799_027255</name>
</gene>
<dbReference type="Proteomes" id="UP001321473">
    <property type="component" value="Unassembled WGS sequence"/>
</dbReference>
<dbReference type="AlphaFoldDB" id="A0AAQ4DG87"/>
<accession>A0AAQ4DG87</accession>
<protein>
    <submittedName>
        <fullName evidence="1">Uncharacterized protein</fullName>
    </submittedName>
</protein>
<proteinExistence type="predicted"/>